<evidence type="ECO:0000313" key="2">
    <source>
        <dbReference type="Proteomes" id="UP000781932"/>
    </source>
</evidence>
<dbReference type="InterPro" id="IPR029058">
    <property type="entry name" value="AB_hydrolase_fold"/>
</dbReference>
<dbReference type="Proteomes" id="UP000781932">
    <property type="component" value="Unassembled WGS sequence"/>
</dbReference>
<dbReference type="RefSeq" id="XP_038746343.1">
    <property type="nucleotide sequence ID" value="XM_038888446.1"/>
</dbReference>
<organism evidence="1 2">
    <name type="scientific">Colletotrichum karsti</name>
    <dbReference type="NCBI Taxonomy" id="1095194"/>
    <lineage>
        <taxon>Eukaryota</taxon>
        <taxon>Fungi</taxon>
        <taxon>Dikarya</taxon>
        <taxon>Ascomycota</taxon>
        <taxon>Pezizomycotina</taxon>
        <taxon>Sordariomycetes</taxon>
        <taxon>Hypocreomycetidae</taxon>
        <taxon>Glomerellales</taxon>
        <taxon>Glomerellaceae</taxon>
        <taxon>Colletotrichum</taxon>
        <taxon>Colletotrichum boninense species complex</taxon>
    </lineage>
</organism>
<reference evidence="1" key="2">
    <citation type="submission" date="2020-11" db="EMBL/GenBank/DDBJ databases">
        <title>Whole genome sequencing of Colletotrichum sp.</title>
        <authorList>
            <person name="Li H."/>
        </authorList>
    </citation>
    <scope>NUCLEOTIDE SEQUENCE</scope>
    <source>
        <strain evidence="1">CkLH20</strain>
    </source>
</reference>
<keyword evidence="2" id="KW-1185">Reference proteome</keyword>
<dbReference type="SUPFAM" id="SSF53474">
    <property type="entry name" value="alpha/beta-Hydrolases"/>
    <property type="match status" value="1"/>
</dbReference>
<accession>A0A9P6I4P3</accession>
<proteinExistence type="predicted"/>
<protein>
    <submittedName>
        <fullName evidence="1">Uncharacterized protein</fullName>
    </submittedName>
</protein>
<dbReference type="EMBL" id="JAATWM020000016">
    <property type="protein sequence ID" value="KAF9876882.1"/>
    <property type="molecule type" value="Genomic_DNA"/>
</dbReference>
<dbReference type="OrthoDB" id="2498029at2759"/>
<comment type="caution">
    <text evidence="1">The sequence shown here is derived from an EMBL/GenBank/DDBJ whole genome shotgun (WGS) entry which is preliminary data.</text>
</comment>
<sequence length="133" mass="15634">MKRRPEVFEGVRCMVAPQPLTLRVAFDRGLEMLGIPSSYMEDLERRFFLRTSCRVDQMSPVPDAKPVRVPAFLYQVHDDPVTRPSDVQAAYDNIPISEKGLHWIRGTITRLYGYKYFQTEPDQFLEWFARFMV</sequence>
<evidence type="ECO:0000313" key="1">
    <source>
        <dbReference type="EMBL" id="KAF9876882.1"/>
    </source>
</evidence>
<name>A0A9P6I4P3_9PEZI</name>
<dbReference type="AlphaFoldDB" id="A0A9P6I4P3"/>
<dbReference type="GeneID" id="62161520"/>
<reference evidence="1" key="1">
    <citation type="submission" date="2020-03" db="EMBL/GenBank/DDBJ databases">
        <authorList>
            <person name="He L."/>
        </authorList>
    </citation>
    <scope>NUCLEOTIDE SEQUENCE</scope>
    <source>
        <strain evidence="1">CkLH20</strain>
    </source>
</reference>
<gene>
    <name evidence="1" type="ORF">CkaCkLH20_05728</name>
</gene>